<dbReference type="CDD" id="cd03232">
    <property type="entry name" value="ABCG_PDR_domain2"/>
    <property type="match status" value="1"/>
</dbReference>
<comment type="caution">
    <text evidence="11">The sequence shown here is derived from an EMBL/GenBank/DDBJ whole genome shotgun (WGS) entry which is preliminary data.</text>
</comment>
<dbReference type="OrthoDB" id="66620at2759"/>
<feature type="region of interest" description="Disordered" evidence="8">
    <location>
        <begin position="1"/>
        <end position="23"/>
    </location>
</feature>
<dbReference type="Proteomes" id="UP000242875">
    <property type="component" value="Unassembled WGS sequence"/>
</dbReference>
<evidence type="ECO:0000256" key="8">
    <source>
        <dbReference type="SAM" id="MobiDB-lite"/>
    </source>
</evidence>
<feature type="compositionally biased region" description="Basic and acidic residues" evidence="8">
    <location>
        <begin position="807"/>
        <end position="822"/>
    </location>
</feature>
<dbReference type="SMART" id="SM00382">
    <property type="entry name" value="AAA"/>
    <property type="match status" value="2"/>
</dbReference>
<accession>A0A261Y770</accession>
<sequence length="1305" mass="146414">MSDPIDEAYPHELPDQKLTRRSLSHADDIITAKSDARESIANGFNNALQDLPFGEAVDTHPDHVGPDLDKILELQHRDSGVYESESPESLSSEDDDEDLETYIKRQRRTAHGKIVRETQLGLVFRQLCVWGEANDNDYITTVLSPVFHGLNVWPTIRRIISSERDPMQQCILNNINGYVKQGEMMLVLGRPGSGCSTLLRTLSGNIQGYKRIDGDILYGGMPQQMFMKQHKPQVVYNPEDDLHLPMLTVKQTLKFVLECKVSNRGLSRPRDEVIEDLLELVLRTFGIKRCENTIVGNAFIRGVSGGERKRVSIAEQFLLRSAINVWDGSTKGLDASSSLEFTRSLRVCADLLNKTQLVSMYQASDAMLDLFDKVMVLAEGRCIYFGPMHEAKVYFNGLGLDCAPRCSLSDFLTGVTEPAERHVRPGFTNVPLTAEEFERAYLESNIGKRSFAELESYQRRPSAEDEQKAFQAAVAARKTRRSKRMHYSTSYVQQMRALLVREGQLMKGDRKRVIFQFCFTILMAIIVGSVFFQQPLTGTGAFTRGGTCFFALLFNCFTAAAEVSKNVQGRGTLYKHKSWKLFSPGIQYISYVIVDMPISAVTVVVFSCILYWMCGLNPSDAGAHFGIFIFVLLVTSFAFKAMTRFLAACSPTLDIGNFCAGAVIVVATLYSGYMITFPAIHPWFIWLYYLNPVAYGFRALMQNEFVNLNFICEGASLVPNGPGYTPGSGTTCTVAGAKAGQNTVAGMDYLAAAFDYGTYNVWENVGILFAFMVGFWLLAMFATNVLEFGKGGYTTNAYKRPRREKHVSREAMDEEKALESNDHQLNTTPGEGQEKSNIPSGSSLVWRDMSYSVPDKDNADKVLLDNVTGYTQAGHLTALMGTSGAGKTTLMDVVARRKRTGKVTGDVFVDGQPQDDAFKRISGYCLQEDVHPAQSTVREALTFSAMLRQPDKVSKEEKLESVRDILEILELEDIADALIGTLESGTGISLEQRKRLSIGIELIAKPRILFLDEPTSGLDAQASNLIVRLLRNLARKGQSILCTIHQPSATLFQQFDDLILLTRGDNCEPLLRYFKEQANLTCPPDGNVAEYILTWNSEEARIVEGNADRMIGLTEKNTTSTRSNTGSKSRRRKTKAAENDSFALSTMKQMKLAQNRMFRAYWRMPIYNLGRFIFQIILGLLLGGTYFMLGTSLRDLQSTIFALYATTTVGLMVMNQVQPNFIQQRGVFYRETDSGFYNWRAFAISMFSAEIPYFIVAATIFYVFFYYMIGLNPLPDRNGFFYITYIFQNVSLYQALYPQFRTPRC</sequence>
<dbReference type="InterPro" id="IPR034001">
    <property type="entry name" value="ABCG_PDR_1"/>
</dbReference>
<feature type="region of interest" description="Disordered" evidence="8">
    <location>
        <begin position="799"/>
        <end position="842"/>
    </location>
</feature>
<dbReference type="PROSITE" id="PS00211">
    <property type="entry name" value="ABC_TRANSPORTER_1"/>
    <property type="match status" value="1"/>
</dbReference>
<evidence type="ECO:0000256" key="3">
    <source>
        <dbReference type="ARBA" id="ARBA00022692"/>
    </source>
</evidence>
<name>A0A261Y770_9FUNG</name>
<keyword evidence="2" id="KW-0813">Transport</keyword>
<dbReference type="PROSITE" id="PS50893">
    <property type="entry name" value="ABC_TRANSPORTER_2"/>
    <property type="match status" value="2"/>
</dbReference>
<dbReference type="Pfam" id="PF01061">
    <property type="entry name" value="ABC2_membrane"/>
    <property type="match status" value="2"/>
</dbReference>
<feature type="transmembrane region" description="Helical" evidence="9">
    <location>
        <begin position="655"/>
        <end position="680"/>
    </location>
</feature>
<feature type="transmembrane region" description="Helical" evidence="9">
    <location>
        <begin position="625"/>
        <end position="643"/>
    </location>
</feature>
<dbReference type="InterPro" id="IPR003439">
    <property type="entry name" value="ABC_transporter-like_ATP-bd"/>
</dbReference>
<feature type="transmembrane region" description="Helical" evidence="9">
    <location>
        <begin position="1166"/>
        <end position="1189"/>
    </location>
</feature>
<feature type="region of interest" description="Disordered" evidence="8">
    <location>
        <begin position="79"/>
        <end position="98"/>
    </location>
</feature>
<dbReference type="GO" id="GO:0016020">
    <property type="term" value="C:membrane"/>
    <property type="evidence" value="ECO:0007669"/>
    <property type="project" value="UniProtKB-SubCell"/>
</dbReference>
<dbReference type="EMBL" id="MVBO01000003">
    <property type="protein sequence ID" value="OZJ06447.1"/>
    <property type="molecule type" value="Genomic_DNA"/>
</dbReference>
<dbReference type="InterPro" id="IPR027417">
    <property type="entry name" value="P-loop_NTPase"/>
</dbReference>
<dbReference type="Gene3D" id="3.40.50.300">
    <property type="entry name" value="P-loop containing nucleotide triphosphate hydrolases"/>
    <property type="match status" value="2"/>
</dbReference>
<gene>
    <name evidence="11" type="ORF">BZG36_00595</name>
</gene>
<keyword evidence="4" id="KW-0547">Nucleotide-binding</keyword>
<keyword evidence="7 9" id="KW-0472">Membrane</keyword>
<feature type="transmembrane region" description="Helical" evidence="9">
    <location>
        <begin position="513"/>
        <end position="532"/>
    </location>
</feature>
<feature type="transmembrane region" description="Helical" evidence="9">
    <location>
        <begin position="588"/>
        <end position="613"/>
    </location>
</feature>
<dbReference type="InterPro" id="IPR003593">
    <property type="entry name" value="AAA+_ATPase"/>
</dbReference>
<dbReference type="CDD" id="cd03233">
    <property type="entry name" value="ABCG_PDR_domain1"/>
    <property type="match status" value="1"/>
</dbReference>
<protein>
    <recommendedName>
        <fullName evidence="10">ABC transporter domain-containing protein</fullName>
    </recommendedName>
</protein>
<dbReference type="Pfam" id="PF14510">
    <property type="entry name" value="ABC_trans_N"/>
    <property type="match status" value="1"/>
</dbReference>
<evidence type="ECO:0000256" key="4">
    <source>
        <dbReference type="ARBA" id="ARBA00022741"/>
    </source>
</evidence>
<dbReference type="Pfam" id="PF00005">
    <property type="entry name" value="ABC_tran"/>
    <property type="match status" value="2"/>
</dbReference>
<comment type="subcellular location">
    <subcellularLocation>
        <location evidence="1">Membrane</location>
        <topology evidence="1">Multi-pass membrane protein</topology>
    </subcellularLocation>
</comment>
<feature type="transmembrane region" description="Helical" evidence="9">
    <location>
        <begin position="765"/>
        <end position="786"/>
    </location>
</feature>
<dbReference type="SUPFAM" id="SSF52540">
    <property type="entry name" value="P-loop containing nucleoside triphosphate hydrolases"/>
    <property type="match status" value="2"/>
</dbReference>
<feature type="domain" description="ABC transporter" evidence="10">
    <location>
        <begin position="147"/>
        <end position="404"/>
    </location>
</feature>
<feature type="domain" description="ABC transporter" evidence="10">
    <location>
        <begin position="844"/>
        <end position="1088"/>
    </location>
</feature>
<keyword evidence="3 9" id="KW-0812">Transmembrane</keyword>
<feature type="compositionally biased region" description="Polar residues" evidence="8">
    <location>
        <begin position="823"/>
        <end position="842"/>
    </location>
</feature>
<evidence type="ECO:0000256" key="9">
    <source>
        <dbReference type="SAM" id="Phobius"/>
    </source>
</evidence>
<evidence type="ECO:0000256" key="7">
    <source>
        <dbReference type="ARBA" id="ARBA00023136"/>
    </source>
</evidence>
<reference evidence="11 12" key="1">
    <citation type="journal article" date="2017" name="Mycologia">
        <title>Bifiguratus adelaidae, gen. et sp. nov., a new member of Mucoromycotina in endophytic and soil-dwelling habitats.</title>
        <authorList>
            <person name="Torres-Cruz T.J."/>
            <person name="Billingsley Tobias T.L."/>
            <person name="Almatruk M."/>
            <person name="Hesse C."/>
            <person name="Kuske C.R."/>
            <person name="Desiro A."/>
            <person name="Benucci G.M."/>
            <person name="Bonito G."/>
            <person name="Stajich J.E."/>
            <person name="Dunlap C."/>
            <person name="Arnold A.E."/>
            <person name="Porras-Alfaro A."/>
        </authorList>
    </citation>
    <scope>NUCLEOTIDE SEQUENCE [LARGE SCALE GENOMIC DNA]</scope>
    <source>
        <strain evidence="11 12">AZ0501</strain>
    </source>
</reference>
<dbReference type="Pfam" id="PF06422">
    <property type="entry name" value="PDR_CDR"/>
    <property type="match status" value="1"/>
</dbReference>
<dbReference type="PANTHER" id="PTHR19241">
    <property type="entry name" value="ATP-BINDING CASSETTE TRANSPORTER"/>
    <property type="match status" value="1"/>
</dbReference>
<organism evidence="11 12">
    <name type="scientific">Bifiguratus adelaidae</name>
    <dbReference type="NCBI Taxonomy" id="1938954"/>
    <lineage>
        <taxon>Eukaryota</taxon>
        <taxon>Fungi</taxon>
        <taxon>Fungi incertae sedis</taxon>
        <taxon>Mucoromycota</taxon>
        <taxon>Mucoromycotina</taxon>
        <taxon>Endogonomycetes</taxon>
        <taxon>Endogonales</taxon>
        <taxon>Endogonales incertae sedis</taxon>
        <taxon>Bifiguratus</taxon>
    </lineage>
</organism>
<keyword evidence="6 9" id="KW-1133">Transmembrane helix</keyword>
<dbReference type="InterPro" id="IPR017871">
    <property type="entry name" value="ABC_transporter-like_CS"/>
</dbReference>
<dbReference type="InterPro" id="IPR034003">
    <property type="entry name" value="ABCG_PDR_2"/>
</dbReference>
<keyword evidence="5" id="KW-0067">ATP-binding</keyword>
<dbReference type="GO" id="GO:0005524">
    <property type="term" value="F:ATP binding"/>
    <property type="evidence" value="ECO:0007669"/>
    <property type="project" value="UniProtKB-KW"/>
</dbReference>
<evidence type="ECO:0000256" key="2">
    <source>
        <dbReference type="ARBA" id="ARBA00022448"/>
    </source>
</evidence>
<evidence type="ECO:0000256" key="5">
    <source>
        <dbReference type="ARBA" id="ARBA00022840"/>
    </source>
</evidence>
<feature type="transmembrane region" description="Helical" evidence="9">
    <location>
        <begin position="1242"/>
        <end position="1267"/>
    </location>
</feature>
<dbReference type="GO" id="GO:0140359">
    <property type="term" value="F:ABC-type transporter activity"/>
    <property type="evidence" value="ECO:0007669"/>
    <property type="project" value="InterPro"/>
</dbReference>
<keyword evidence="12" id="KW-1185">Reference proteome</keyword>
<evidence type="ECO:0000256" key="1">
    <source>
        <dbReference type="ARBA" id="ARBA00004141"/>
    </source>
</evidence>
<dbReference type="GO" id="GO:0016887">
    <property type="term" value="F:ATP hydrolysis activity"/>
    <property type="evidence" value="ECO:0007669"/>
    <property type="project" value="InterPro"/>
</dbReference>
<evidence type="ECO:0000313" key="12">
    <source>
        <dbReference type="Proteomes" id="UP000242875"/>
    </source>
</evidence>
<dbReference type="FunFam" id="3.40.50.300:FF:000054">
    <property type="entry name" value="ABC multidrug transporter atrF"/>
    <property type="match status" value="1"/>
</dbReference>
<evidence type="ECO:0000313" key="11">
    <source>
        <dbReference type="EMBL" id="OZJ06447.1"/>
    </source>
</evidence>
<proteinExistence type="predicted"/>
<feature type="transmembrane region" description="Helical" evidence="9">
    <location>
        <begin position="1279"/>
        <end position="1297"/>
    </location>
</feature>
<dbReference type="InterPro" id="IPR029481">
    <property type="entry name" value="ABC_trans_N"/>
</dbReference>
<feature type="compositionally biased region" description="Basic and acidic residues" evidence="8">
    <location>
        <begin position="8"/>
        <end position="23"/>
    </location>
</feature>
<dbReference type="InterPro" id="IPR013525">
    <property type="entry name" value="ABC2_TM"/>
</dbReference>
<feature type="region of interest" description="Disordered" evidence="8">
    <location>
        <begin position="1113"/>
        <end position="1138"/>
    </location>
</feature>
<dbReference type="InterPro" id="IPR010929">
    <property type="entry name" value="PDR_CDR_ABC"/>
</dbReference>
<evidence type="ECO:0000259" key="10">
    <source>
        <dbReference type="PROSITE" id="PS50893"/>
    </source>
</evidence>
<evidence type="ECO:0000256" key="6">
    <source>
        <dbReference type="ARBA" id="ARBA00022989"/>
    </source>
</evidence>
<feature type="compositionally biased region" description="Polar residues" evidence="8">
    <location>
        <begin position="1115"/>
        <end position="1127"/>
    </location>
</feature>
<feature type="transmembrane region" description="Helical" evidence="9">
    <location>
        <begin position="1201"/>
        <end position="1222"/>
    </location>
</feature>